<proteinExistence type="predicted"/>
<dbReference type="EMBL" id="CM042884">
    <property type="protein sequence ID" value="KAI4368581.1"/>
    <property type="molecule type" value="Genomic_DNA"/>
</dbReference>
<comment type="caution">
    <text evidence="1">The sequence shown here is derived from an EMBL/GenBank/DDBJ whole genome shotgun (WGS) entry which is preliminary data.</text>
</comment>
<keyword evidence="2" id="KW-1185">Reference proteome</keyword>
<name>A0ACB9QNV2_9MYRT</name>
<evidence type="ECO:0000313" key="1">
    <source>
        <dbReference type="EMBL" id="KAI4368581.1"/>
    </source>
</evidence>
<sequence length="294" mass="33090">MSTPLKGKTIRGDFEVSSPKNFRWLQPFENSLLELLIREVCNGNRPDHTFTASAYRNIVKDFNDIHGTNITKKHVINRIKTMKGNYALFHQAFKGLSGFAWNSKTNKFEAEDHVWEERIKENPKLAKLRDKSIHNWDKLRDLWGDTHATGEHANMLASNADSCFGDHHSPTTVPEEPTTDYVDTQQSEGSARSKRKRKASLISVMEDGYKTMAASIDKLSMALLDSGEKVAGSKFDVLQNSQIYAALQSLGLPEEYHMRCYCYLCAHPSKGALLVGAPLSIRGKLLDNIMQSAK</sequence>
<organism evidence="1 2">
    <name type="scientific">Melastoma candidum</name>
    <dbReference type="NCBI Taxonomy" id="119954"/>
    <lineage>
        <taxon>Eukaryota</taxon>
        <taxon>Viridiplantae</taxon>
        <taxon>Streptophyta</taxon>
        <taxon>Embryophyta</taxon>
        <taxon>Tracheophyta</taxon>
        <taxon>Spermatophyta</taxon>
        <taxon>Magnoliopsida</taxon>
        <taxon>eudicotyledons</taxon>
        <taxon>Gunneridae</taxon>
        <taxon>Pentapetalae</taxon>
        <taxon>rosids</taxon>
        <taxon>malvids</taxon>
        <taxon>Myrtales</taxon>
        <taxon>Melastomataceae</taxon>
        <taxon>Melastomatoideae</taxon>
        <taxon>Melastomateae</taxon>
        <taxon>Melastoma</taxon>
    </lineage>
</organism>
<dbReference type="Proteomes" id="UP001057402">
    <property type="component" value="Chromosome 5"/>
</dbReference>
<reference evidence="2" key="1">
    <citation type="journal article" date="2023" name="Front. Plant Sci.">
        <title>Chromosomal-level genome assembly of Melastoma candidum provides insights into trichome evolution.</title>
        <authorList>
            <person name="Zhong Y."/>
            <person name="Wu W."/>
            <person name="Sun C."/>
            <person name="Zou P."/>
            <person name="Liu Y."/>
            <person name="Dai S."/>
            <person name="Zhou R."/>
        </authorList>
    </citation>
    <scope>NUCLEOTIDE SEQUENCE [LARGE SCALE GENOMIC DNA]</scope>
</reference>
<accession>A0ACB9QNV2</accession>
<evidence type="ECO:0000313" key="2">
    <source>
        <dbReference type="Proteomes" id="UP001057402"/>
    </source>
</evidence>
<protein>
    <submittedName>
        <fullName evidence="1">Uncharacterized protein</fullName>
    </submittedName>
</protein>
<gene>
    <name evidence="1" type="ORF">MLD38_017125</name>
</gene>